<dbReference type="EMBL" id="CAFBIY010000007">
    <property type="protein sequence ID" value="CAB4846451.1"/>
    <property type="molecule type" value="Genomic_DNA"/>
</dbReference>
<dbReference type="EMBL" id="CAEZYF010000003">
    <property type="protein sequence ID" value="CAB4710286.1"/>
    <property type="molecule type" value="Genomic_DNA"/>
</dbReference>
<dbReference type="Pfam" id="PF02780">
    <property type="entry name" value="Transketolase_C"/>
    <property type="match status" value="1"/>
</dbReference>
<dbReference type="InterPro" id="IPR009014">
    <property type="entry name" value="Transketo_C/PFOR_II"/>
</dbReference>
<dbReference type="GO" id="GO:0007584">
    <property type="term" value="P:response to nutrient"/>
    <property type="evidence" value="ECO:0007669"/>
    <property type="project" value="TreeGrafter"/>
</dbReference>
<dbReference type="SUPFAM" id="SSF52922">
    <property type="entry name" value="TK C-terminal domain-like"/>
    <property type="match status" value="1"/>
</dbReference>
<dbReference type="PANTHER" id="PTHR42980:SF1">
    <property type="entry name" value="2-OXOISOVALERATE DEHYDROGENASE SUBUNIT BETA, MITOCHONDRIAL"/>
    <property type="match status" value="1"/>
</dbReference>
<dbReference type="SUPFAM" id="SSF52518">
    <property type="entry name" value="Thiamin diphosphate-binding fold (THDP-binding)"/>
    <property type="match status" value="2"/>
</dbReference>
<comment type="cofactor">
    <cofactor evidence="1">
        <name>thiamine diphosphate</name>
        <dbReference type="ChEBI" id="CHEBI:58937"/>
    </cofactor>
</comment>
<feature type="domain" description="Transketolase-like pyrimidine-binding" evidence="4">
    <location>
        <begin position="379"/>
        <end position="560"/>
    </location>
</feature>
<dbReference type="GO" id="GO:0003863">
    <property type="term" value="F:branched-chain 2-oxo acid dehydrogenase activity"/>
    <property type="evidence" value="ECO:0007669"/>
    <property type="project" value="UniProtKB-EC"/>
</dbReference>
<evidence type="ECO:0000313" key="7">
    <source>
        <dbReference type="EMBL" id="CAB4799435.1"/>
    </source>
</evidence>
<evidence type="ECO:0000256" key="2">
    <source>
        <dbReference type="ARBA" id="ARBA00012277"/>
    </source>
</evidence>
<evidence type="ECO:0000313" key="9">
    <source>
        <dbReference type="EMBL" id="CAB4917930.1"/>
    </source>
</evidence>
<name>A0A6J6A3F4_9ZZZZ</name>
<gene>
    <name evidence="6" type="ORF">UFOPK2656_00622</name>
    <name evidence="7" type="ORF">UFOPK3099_00021</name>
    <name evidence="8" type="ORF">UFOPK3267_00222</name>
    <name evidence="9" type="ORF">UFOPK3651_00660</name>
    <name evidence="5" type="ORF">UFOPK4189_00620</name>
</gene>
<dbReference type="PANTHER" id="PTHR42980">
    <property type="entry name" value="2-OXOISOVALERATE DEHYDROGENASE SUBUNIT BETA-RELATED"/>
    <property type="match status" value="1"/>
</dbReference>
<protein>
    <recommendedName>
        <fullName evidence="2">3-methyl-2-oxobutanoate dehydrogenase (2-methylpropanoyl-transferring)</fullName>
        <ecNumber evidence="2">1.2.4.4</ecNumber>
    </recommendedName>
</protein>
<proteinExistence type="predicted"/>
<dbReference type="GO" id="GO:0009083">
    <property type="term" value="P:branched-chain amino acid catabolic process"/>
    <property type="evidence" value="ECO:0007669"/>
    <property type="project" value="TreeGrafter"/>
</dbReference>
<dbReference type="Gene3D" id="3.40.50.970">
    <property type="match status" value="2"/>
</dbReference>
<accession>A0A6J6A3F4</accession>
<reference evidence="5" key="1">
    <citation type="submission" date="2020-05" db="EMBL/GenBank/DDBJ databases">
        <authorList>
            <person name="Chiriac C."/>
            <person name="Salcher M."/>
            <person name="Ghai R."/>
            <person name="Kavagutti S V."/>
        </authorList>
    </citation>
    <scope>NUCLEOTIDE SEQUENCE</scope>
</reference>
<dbReference type="Gene3D" id="3.40.50.920">
    <property type="match status" value="1"/>
</dbReference>
<evidence type="ECO:0000313" key="8">
    <source>
        <dbReference type="EMBL" id="CAB4846451.1"/>
    </source>
</evidence>
<dbReference type="SMART" id="SM00861">
    <property type="entry name" value="Transket_pyr"/>
    <property type="match status" value="1"/>
</dbReference>
<dbReference type="InterPro" id="IPR005475">
    <property type="entry name" value="Transketolase-like_Pyr-bd"/>
</dbReference>
<dbReference type="EMBL" id="CAFBMT010000003">
    <property type="protein sequence ID" value="CAB4917930.1"/>
    <property type="molecule type" value="Genomic_DNA"/>
</dbReference>
<organism evidence="5">
    <name type="scientific">freshwater metagenome</name>
    <dbReference type="NCBI Taxonomy" id="449393"/>
    <lineage>
        <taxon>unclassified sequences</taxon>
        <taxon>metagenomes</taxon>
        <taxon>ecological metagenomes</taxon>
    </lineage>
</organism>
<dbReference type="Pfam" id="PF00676">
    <property type="entry name" value="E1_dh"/>
    <property type="match status" value="1"/>
</dbReference>
<evidence type="ECO:0000256" key="3">
    <source>
        <dbReference type="ARBA" id="ARBA00023002"/>
    </source>
</evidence>
<evidence type="ECO:0000313" key="6">
    <source>
        <dbReference type="EMBL" id="CAB4710286.1"/>
    </source>
</evidence>
<evidence type="ECO:0000313" key="5">
    <source>
        <dbReference type="EMBL" id="CAB4362838.1"/>
    </source>
</evidence>
<dbReference type="Pfam" id="PF02779">
    <property type="entry name" value="Transket_pyr"/>
    <property type="match status" value="1"/>
</dbReference>
<evidence type="ECO:0000259" key="4">
    <source>
        <dbReference type="SMART" id="SM00861"/>
    </source>
</evidence>
<sequence>MAAPDRGPLETSLVNALGALTAIGPAPGADTLATLQELFDVQVASRHCDLAARWLRGQGKGYYTIGSSGHESNAAVAMALHPTDPALLHYRSGGFYLARAGFEGVRDILAGVVASTEEPISGGRHKVFGRHDLAIIPQTSTIASHLPRALGVAFAIGRADRLGIESPWPADALAITSFGDASANHNVTTGTVNAALHCAHQRLPLPLLFVCEDNGLGISVRTPDGWIESAYGSRPHLRYAQVDGTDPEGVLAVTAELGERVRTQRRPAFLHVRTVRFGGHAGTDVESSYRTPAEMRADLERDPIVATARRLVAAGHTPASLVERHDALRSHVYDVAATVAEWPQLSTAAAVVAPLAPRAPAAVAGVVRSATSPADDTPLTLAQALNSTLSSLLSEHPNLLVFGEDVAAKGGVYGVTKGLLTQAGAARVFDTLLDETSILGLANGTAISGFLPIAEIEYLAYLHNAEDQLRGEAATLQFFSNGQYRNGMVVRIAGLGYQEGFGGHFHNDDSLTVLRDLPGVVVGVPSRPEDAAAMLRTMVAAAQVDGTVSVLVEPIARYHTSDLLEPGDRRWLGTPDTSRHVPIGTARTYRSARDGDGDGDDLTIVTFGNGLFMSLRVQHRLAARGVHARVVDLRWISPLPVDDLVREALATGTVLVVDETRRSGGVSEGILAALIDAGFTGRMARVTSKDSFIPLGDAAKLMLLSEAEIEAAVDTLLG</sequence>
<dbReference type="InterPro" id="IPR001017">
    <property type="entry name" value="DH_E1"/>
</dbReference>
<dbReference type="AlphaFoldDB" id="A0A6J6A3F4"/>
<dbReference type="EC" id="1.2.4.4" evidence="2"/>
<dbReference type="InterPro" id="IPR033248">
    <property type="entry name" value="Transketolase_C"/>
</dbReference>
<dbReference type="InterPro" id="IPR029061">
    <property type="entry name" value="THDP-binding"/>
</dbReference>
<evidence type="ECO:0000256" key="1">
    <source>
        <dbReference type="ARBA" id="ARBA00001964"/>
    </source>
</evidence>
<dbReference type="EMBL" id="CAFAAV010000001">
    <property type="protein sequence ID" value="CAB4799435.1"/>
    <property type="molecule type" value="Genomic_DNA"/>
</dbReference>
<keyword evidence="3" id="KW-0560">Oxidoreductase</keyword>
<dbReference type="EMBL" id="CAESGF010000003">
    <property type="protein sequence ID" value="CAB4362838.1"/>
    <property type="molecule type" value="Genomic_DNA"/>
</dbReference>